<dbReference type="EMBL" id="JBJQOH010000003">
    <property type="protein sequence ID" value="KAL3694433.1"/>
    <property type="molecule type" value="Genomic_DNA"/>
</dbReference>
<reference evidence="5 6" key="1">
    <citation type="submission" date="2024-09" db="EMBL/GenBank/DDBJ databases">
        <title>Chromosome-scale assembly of Riccia sorocarpa.</title>
        <authorList>
            <person name="Paukszto L."/>
        </authorList>
    </citation>
    <scope>NUCLEOTIDE SEQUENCE [LARGE SCALE GENOMIC DNA]</scope>
    <source>
        <strain evidence="5">LP-2024</strain>
        <tissue evidence="5">Aerial parts of the thallus</tissue>
    </source>
</reference>
<keyword evidence="6" id="KW-1185">Reference proteome</keyword>
<dbReference type="InterPro" id="IPR027038">
    <property type="entry name" value="RanGap"/>
</dbReference>
<dbReference type="Proteomes" id="UP001633002">
    <property type="component" value="Unassembled WGS sequence"/>
</dbReference>
<dbReference type="PANTHER" id="PTHR24113:SF12">
    <property type="entry name" value="RAN GTPASE-ACTIVATING PROTEIN 1"/>
    <property type="match status" value="1"/>
</dbReference>
<dbReference type="InterPro" id="IPR032675">
    <property type="entry name" value="LRR_dom_sf"/>
</dbReference>
<proteinExistence type="predicted"/>
<evidence type="ECO:0000256" key="2">
    <source>
        <dbReference type="ARBA" id="ARBA00022614"/>
    </source>
</evidence>
<sequence>MASLKKDVEFLHKLLKSWTSETKQEVEAQLLNKLDEETKVVFHGSADDETPDQDDDNAVAVLARLLQEKPFPRVKTLGLVYCRLKDETAIADLAKAIGSGNLPNLETLNFGSNTKFGDVGAKRLAEALESVKLPALHRLQVIDSGVGNEGLVALAKALGSGNVPSLTRLHLGGEKDTFLTSGANALAGVLKAGHVPALEDLSLQGLTEEEGVITLVEALEAGNVGEFKNLDFSNCKFGLDGAKALAKTLQTAHFSSLRLLDLQSNADIKDEAILALSTAFKSNKLSNLRCLGLKKVSMTEVGLLELASVLEGGHLPGLQELFADGAQNTTASAEALVRAYEKNTSLVTLITVEWPTTAEPAAEDWPSATLQGNADFFKRRNKDRQIAVSRRGAVDTEQSDGTEGPPEKKETNELKPWKRGLSFARTDVPVEIRVKINRETAVES</sequence>
<protein>
    <submittedName>
        <fullName evidence="5">Uncharacterized protein</fullName>
    </submittedName>
</protein>
<evidence type="ECO:0000256" key="1">
    <source>
        <dbReference type="ARBA" id="ARBA00022468"/>
    </source>
</evidence>
<dbReference type="PANTHER" id="PTHR24113">
    <property type="entry name" value="RAN GTPASE-ACTIVATING PROTEIN 1"/>
    <property type="match status" value="1"/>
</dbReference>
<keyword evidence="1" id="KW-0343">GTPase activation</keyword>
<evidence type="ECO:0000313" key="6">
    <source>
        <dbReference type="Proteomes" id="UP001633002"/>
    </source>
</evidence>
<evidence type="ECO:0000256" key="3">
    <source>
        <dbReference type="ARBA" id="ARBA00022737"/>
    </source>
</evidence>
<gene>
    <name evidence="5" type="ORF">R1sor_008084</name>
</gene>
<dbReference type="InterPro" id="IPR001611">
    <property type="entry name" value="Leu-rich_rpt"/>
</dbReference>
<evidence type="ECO:0000256" key="4">
    <source>
        <dbReference type="SAM" id="MobiDB-lite"/>
    </source>
</evidence>
<evidence type="ECO:0000313" key="5">
    <source>
        <dbReference type="EMBL" id="KAL3694433.1"/>
    </source>
</evidence>
<name>A0ABD3HSQ4_9MARC</name>
<keyword evidence="2" id="KW-0433">Leucine-rich repeat</keyword>
<feature type="region of interest" description="Disordered" evidence="4">
    <location>
        <begin position="385"/>
        <end position="420"/>
    </location>
</feature>
<dbReference type="SMART" id="SM00368">
    <property type="entry name" value="LRR_RI"/>
    <property type="match status" value="5"/>
</dbReference>
<accession>A0ABD3HSQ4</accession>
<dbReference type="Gene3D" id="3.80.10.10">
    <property type="entry name" value="Ribonuclease Inhibitor"/>
    <property type="match status" value="2"/>
</dbReference>
<keyword evidence="3" id="KW-0677">Repeat</keyword>
<comment type="caution">
    <text evidence="5">The sequence shown here is derived from an EMBL/GenBank/DDBJ whole genome shotgun (WGS) entry which is preliminary data.</text>
</comment>
<feature type="compositionally biased region" description="Basic and acidic residues" evidence="4">
    <location>
        <begin position="405"/>
        <end position="416"/>
    </location>
</feature>
<dbReference type="Pfam" id="PF13516">
    <property type="entry name" value="LRR_6"/>
    <property type="match status" value="3"/>
</dbReference>
<dbReference type="AlphaFoldDB" id="A0ABD3HSQ4"/>
<dbReference type="SUPFAM" id="SSF52047">
    <property type="entry name" value="RNI-like"/>
    <property type="match status" value="1"/>
</dbReference>
<organism evidence="5 6">
    <name type="scientific">Riccia sorocarpa</name>
    <dbReference type="NCBI Taxonomy" id="122646"/>
    <lineage>
        <taxon>Eukaryota</taxon>
        <taxon>Viridiplantae</taxon>
        <taxon>Streptophyta</taxon>
        <taxon>Embryophyta</taxon>
        <taxon>Marchantiophyta</taxon>
        <taxon>Marchantiopsida</taxon>
        <taxon>Marchantiidae</taxon>
        <taxon>Marchantiales</taxon>
        <taxon>Ricciaceae</taxon>
        <taxon>Riccia</taxon>
    </lineage>
</organism>
<dbReference type="GO" id="GO:0005096">
    <property type="term" value="F:GTPase activator activity"/>
    <property type="evidence" value="ECO:0007669"/>
    <property type="project" value="UniProtKB-KW"/>
</dbReference>